<dbReference type="Proteomes" id="UP000683575">
    <property type="component" value="Chromosome"/>
</dbReference>
<keyword evidence="1" id="KW-0472">Membrane</keyword>
<dbReference type="AlphaFoldDB" id="A0A975SXJ3"/>
<feature type="transmembrane region" description="Helical" evidence="1">
    <location>
        <begin position="132"/>
        <end position="156"/>
    </location>
</feature>
<dbReference type="RefSeq" id="WP_216938786.1">
    <property type="nucleotide sequence ID" value="NZ_CP077062.1"/>
</dbReference>
<feature type="transmembrane region" description="Helical" evidence="1">
    <location>
        <begin position="102"/>
        <end position="120"/>
    </location>
</feature>
<dbReference type="EMBL" id="CP077062">
    <property type="protein sequence ID" value="QWZ07275.1"/>
    <property type="molecule type" value="Genomic_DNA"/>
</dbReference>
<feature type="transmembrane region" description="Helical" evidence="1">
    <location>
        <begin position="42"/>
        <end position="64"/>
    </location>
</feature>
<keyword evidence="1" id="KW-1133">Transmembrane helix</keyword>
<sequence length="194" mass="21710">MLTDEQIATMSPAERHDLIRRLVRPVDDLVPSRRWLRRTRELRILLLVVSAAALVPWIVYLAVSLPPRYVAHNWDVTWVGFDVLLLVLMVATAVLGYLRRQMLVLTAFATGVLLVCDAWFDVLTAHGDDQVWSLATALLVELPLAAVLITGSMQILRLVAARLWALDDGAHAWQVQIPLPSDADRAVGRPARVR</sequence>
<evidence type="ECO:0000256" key="1">
    <source>
        <dbReference type="SAM" id="Phobius"/>
    </source>
</evidence>
<keyword evidence="1" id="KW-0812">Transmembrane</keyword>
<evidence type="ECO:0000313" key="2">
    <source>
        <dbReference type="EMBL" id="QWZ07275.1"/>
    </source>
</evidence>
<proteinExistence type="predicted"/>
<gene>
    <name evidence="2" type="ORF">KRR39_17655</name>
</gene>
<protein>
    <submittedName>
        <fullName evidence="2">Uncharacterized protein</fullName>
    </submittedName>
</protein>
<keyword evidence="3" id="KW-1185">Reference proteome</keyword>
<reference evidence="2" key="1">
    <citation type="submission" date="2021-06" db="EMBL/GenBank/DDBJ databases">
        <title>Complete genome sequence of Nocardioides sp. G188.</title>
        <authorList>
            <person name="Im W.-T."/>
        </authorList>
    </citation>
    <scope>NUCLEOTIDE SEQUENCE</scope>
    <source>
        <strain evidence="2">G188</strain>
    </source>
</reference>
<evidence type="ECO:0000313" key="3">
    <source>
        <dbReference type="Proteomes" id="UP000683575"/>
    </source>
</evidence>
<accession>A0A975SXJ3</accession>
<feature type="transmembrane region" description="Helical" evidence="1">
    <location>
        <begin position="76"/>
        <end position="95"/>
    </location>
</feature>
<dbReference type="KEGG" id="nps:KRR39_17655"/>
<organism evidence="2 3">
    <name type="scientific">Nocardioides panacis</name>
    <dbReference type="NCBI Taxonomy" id="2849501"/>
    <lineage>
        <taxon>Bacteria</taxon>
        <taxon>Bacillati</taxon>
        <taxon>Actinomycetota</taxon>
        <taxon>Actinomycetes</taxon>
        <taxon>Propionibacteriales</taxon>
        <taxon>Nocardioidaceae</taxon>
        <taxon>Nocardioides</taxon>
    </lineage>
</organism>
<name>A0A975SXJ3_9ACTN</name>